<organism evidence="2 3">
    <name type="scientific">Hydrogenimonas cancrithermarum</name>
    <dbReference type="NCBI Taxonomy" id="2993563"/>
    <lineage>
        <taxon>Bacteria</taxon>
        <taxon>Pseudomonadati</taxon>
        <taxon>Campylobacterota</taxon>
        <taxon>Epsilonproteobacteria</taxon>
        <taxon>Campylobacterales</taxon>
        <taxon>Hydrogenimonadaceae</taxon>
        <taxon>Hydrogenimonas</taxon>
    </lineage>
</organism>
<dbReference type="InterPro" id="IPR000182">
    <property type="entry name" value="GNAT_dom"/>
</dbReference>
<name>A0ABM8FJJ6_9BACT</name>
<protein>
    <recommendedName>
        <fullName evidence="1">N-acetyltransferase domain-containing protein</fullName>
    </recommendedName>
</protein>
<dbReference type="PROSITE" id="PS51186">
    <property type="entry name" value="GNAT"/>
    <property type="match status" value="1"/>
</dbReference>
<dbReference type="EMBL" id="AP027370">
    <property type="protein sequence ID" value="BDY11797.1"/>
    <property type="molecule type" value="Genomic_DNA"/>
</dbReference>
<proteinExistence type="predicted"/>
<dbReference type="InterPro" id="IPR016181">
    <property type="entry name" value="Acyl_CoA_acyltransferase"/>
</dbReference>
<dbReference type="Proteomes" id="UP001321445">
    <property type="component" value="Chromosome"/>
</dbReference>
<feature type="domain" description="N-acetyltransferase" evidence="1">
    <location>
        <begin position="3"/>
        <end position="180"/>
    </location>
</feature>
<gene>
    <name evidence="2" type="ORF">HCR_01090</name>
</gene>
<dbReference type="Pfam" id="PF13444">
    <property type="entry name" value="Acetyltransf_5"/>
    <property type="match status" value="1"/>
</dbReference>
<evidence type="ECO:0000313" key="3">
    <source>
        <dbReference type="Proteomes" id="UP001321445"/>
    </source>
</evidence>
<evidence type="ECO:0000259" key="1">
    <source>
        <dbReference type="PROSITE" id="PS51186"/>
    </source>
</evidence>
<accession>A0ABM8FJJ6</accession>
<sequence>MFKLVKAEDENLLEEIYRLRYHVLCEEIKTLDKKDYPEGLEYDEYDRFADQYAILDKEGKVAGCLRLVHHSPIGFPTLNVMHMTDFLQKIDGERLGEISRITIHPKYRKLSLTKKIFNLIIYNGCPEMKNLGLDYALCAVEEPLFRLLRMFSIPFEKIGEAHEYLLRYRYPALLEMKELAKAHPKLCRFKENAASE</sequence>
<dbReference type="Gene3D" id="3.40.630.30">
    <property type="match status" value="1"/>
</dbReference>
<reference evidence="2 3" key="1">
    <citation type="submission" date="2023-03" db="EMBL/GenBank/DDBJ databases">
        <title>Description of Hydrogenimonas sp. ISO32.</title>
        <authorList>
            <person name="Mino S."/>
            <person name="Fukazawa S."/>
            <person name="Sawabe T."/>
        </authorList>
    </citation>
    <scope>NUCLEOTIDE SEQUENCE [LARGE SCALE GENOMIC DNA]</scope>
    <source>
        <strain evidence="2 3">ISO32</strain>
    </source>
</reference>
<evidence type="ECO:0000313" key="2">
    <source>
        <dbReference type="EMBL" id="BDY11797.1"/>
    </source>
</evidence>
<dbReference type="SUPFAM" id="SSF55729">
    <property type="entry name" value="Acyl-CoA N-acyltransferases (Nat)"/>
    <property type="match status" value="1"/>
</dbReference>
<dbReference type="RefSeq" id="WP_286337013.1">
    <property type="nucleotide sequence ID" value="NZ_AP027370.1"/>
</dbReference>
<keyword evidence="3" id="KW-1185">Reference proteome</keyword>